<protein>
    <submittedName>
        <fullName evidence="1">Uncharacterized protein</fullName>
    </submittedName>
</protein>
<dbReference type="EMBL" id="DVOJ01000005">
    <property type="protein sequence ID" value="HIV01141.1"/>
    <property type="molecule type" value="Genomic_DNA"/>
</dbReference>
<dbReference type="Proteomes" id="UP000886861">
    <property type="component" value="Unassembled WGS sequence"/>
</dbReference>
<evidence type="ECO:0000313" key="2">
    <source>
        <dbReference type="Proteomes" id="UP000886861"/>
    </source>
</evidence>
<reference evidence="1" key="2">
    <citation type="journal article" date="2021" name="PeerJ">
        <title>Extensive microbial diversity within the chicken gut microbiome revealed by metagenomics and culture.</title>
        <authorList>
            <person name="Gilroy R."/>
            <person name="Ravi A."/>
            <person name="Getino M."/>
            <person name="Pursley I."/>
            <person name="Horton D.L."/>
            <person name="Alikhan N.F."/>
            <person name="Baker D."/>
            <person name="Gharbi K."/>
            <person name="Hall N."/>
            <person name="Watson M."/>
            <person name="Adriaenssens E.M."/>
            <person name="Foster-Nyarko E."/>
            <person name="Jarju S."/>
            <person name="Secka A."/>
            <person name="Antonio M."/>
            <person name="Oren A."/>
            <person name="Chaudhuri R.R."/>
            <person name="La Ragione R."/>
            <person name="Hildebrand F."/>
            <person name="Pallen M.J."/>
        </authorList>
    </citation>
    <scope>NUCLEOTIDE SEQUENCE</scope>
    <source>
        <strain evidence="1">CHK186-9395</strain>
    </source>
</reference>
<sequence>MFFKKQNRSQNKIKTDSNLVRAMGYLKPYIVKDLNRKPEEMVQETIRESGFLHADIRWGVITKRAALKCFNRFIKVAYYDPEMVHQVEHGPGYLAYYIQKTEEKMKKPEFEPLP</sequence>
<gene>
    <name evidence="1" type="ORF">IAA62_01110</name>
</gene>
<accession>A0A9D1NEL7</accession>
<organism evidence="1 2">
    <name type="scientific">Candidatus Caccopulliclostridium gallistercoris</name>
    <dbReference type="NCBI Taxonomy" id="2840719"/>
    <lineage>
        <taxon>Bacteria</taxon>
        <taxon>Bacillati</taxon>
        <taxon>Bacillota</taxon>
        <taxon>Clostridia</taxon>
        <taxon>Candidatus Caccopulliclostridium</taxon>
    </lineage>
</organism>
<reference evidence="1" key="1">
    <citation type="submission" date="2020-10" db="EMBL/GenBank/DDBJ databases">
        <authorList>
            <person name="Gilroy R."/>
        </authorList>
    </citation>
    <scope>NUCLEOTIDE SEQUENCE</scope>
    <source>
        <strain evidence="1">CHK186-9395</strain>
    </source>
</reference>
<proteinExistence type="predicted"/>
<dbReference type="AlphaFoldDB" id="A0A9D1NEL7"/>
<comment type="caution">
    <text evidence="1">The sequence shown here is derived from an EMBL/GenBank/DDBJ whole genome shotgun (WGS) entry which is preliminary data.</text>
</comment>
<name>A0A9D1NEL7_9FIRM</name>
<evidence type="ECO:0000313" key="1">
    <source>
        <dbReference type="EMBL" id="HIV01141.1"/>
    </source>
</evidence>